<dbReference type="SUPFAM" id="SSF53098">
    <property type="entry name" value="Ribonuclease H-like"/>
    <property type="match status" value="1"/>
</dbReference>
<keyword evidence="5" id="KW-0239">DNA-directed DNA polymerase</keyword>
<dbReference type="InterPro" id="IPR050240">
    <property type="entry name" value="DNA_pol_type-B"/>
</dbReference>
<evidence type="ECO:0000256" key="7">
    <source>
        <dbReference type="ARBA" id="ARBA00049244"/>
    </source>
</evidence>
<dbReference type="InterPro" id="IPR012337">
    <property type="entry name" value="RNaseH-like_sf"/>
</dbReference>
<keyword evidence="4" id="KW-0548">Nucleotidyltransferase</keyword>
<dbReference type="GO" id="GO:0003887">
    <property type="term" value="F:DNA-directed DNA polymerase activity"/>
    <property type="evidence" value="ECO:0007669"/>
    <property type="project" value="UniProtKB-KW"/>
</dbReference>
<dbReference type="EMBL" id="MGFH01000002">
    <property type="protein sequence ID" value="OGM08800.1"/>
    <property type="molecule type" value="Genomic_DNA"/>
</dbReference>
<evidence type="ECO:0000256" key="2">
    <source>
        <dbReference type="ARBA" id="ARBA00012417"/>
    </source>
</evidence>
<protein>
    <recommendedName>
        <fullName evidence="2">DNA-directed DNA polymerase</fullName>
        <ecNumber evidence="2">2.7.7.7</ecNumber>
    </recommendedName>
</protein>
<comment type="similarity">
    <text evidence="1">Belongs to the DNA polymerase type-B family.</text>
</comment>
<dbReference type="Pfam" id="PF00136">
    <property type="entry name" value="DNA_pol_B"/>
    <property type="match status" value="1"/>
</dbReference>
<feature type="domain" description="DNA-directed DNA polymerase family B multifunctional" evidence="8">
    <location>
        <begin position="449"/>
        <end position="743"/>
    </location>
</feature>
<dbReference type="SUPFAM" id="SSF56672">
    <property type="entry name" value="DNA/RNA polymerases"/>
    <property type="match status" value="1"/>
</dbReference>
<gene>
    <name evidence="10" type="ORF">A2008_01405</name>
</gene>
<evidence type="ECO:0000313" key="11">
    <source>
        <dbReference type="Proteomes" id="UP000178735"/>
    </source>
</evidence>
<dbReference type="AlphaFoldDB" id="A0A1F7X151"/>
<evidence type="ECO:0000259" key="9">
    <source>
        <dbReference type="Pfam" id="PF03104"/>
    </source>
</evidence>
<evidence type="ECO:0000259" key="8">
    <source>
        <dbReference type="Pfam" id="PF00136"/>
    </source>
</evidence>
<evidence type="ECO:0000256" key="6">
    <source>
        <dbReference type="ARBA" id="ARBA00023125"/>
    </source>
</evidence>
<proteinExistence type="inferred from homology"/>
<evidence type="ECO:0000256" key="3">
    <source>
        <dbReference type="ARBA" id="ARBA00022679"/>
    </source>
</evidence>
<keyword evidence="3" id="KW-0808">Transferase</keyword>
<dbReference type="InterPro" id="IPR006133">
    <property type="entry name" value="DNA-dir_DNA_pol_B_exonuc"/>
</dbReference>
<name>A0A1F7X151_9BACT</name>
<dbReference type="InterPro" id="IPR006172">
    <property type="entry name" value="DNA-dir_DNA_pol_B"/>
</dbReference>
<dbReference type="PANTHER" id="PTHR10322">
    <property type="entry name" value="DNA POLYMERASE CATALYTIC SUBUNIT"/>
    <property type="match status" value="1"/>
</dbReference>
<dbReference type="Gene3D" id="3.30.420.10">
    <property type="entry name" value="Ribonuclease H-like superfamily/Ribonuclease H"/>
    <property type="match status" value="1"/>
</dbReference>
<dbReference type="PANTHER" id="PTHR10322:SF23">
    <property type="entry name" value="DNA POLYMERASE DELTA CATALYTIC SUBUNIT"/>
    <property type="match status" value="1"/>
</dbReference>
<organism evidence="10 11">
    <name type="scientific">Candidatus Wallbacteria bacterium GWC2_49_35</name>
    <dbReference type="NCBI Taxonomy" id="1817813"/>
    <lineage>
        <taxon>Bacteria</taxon>
        <taxon>Candidatus Walliibacteriota</taxon>
    </lineage>
</organism>
<keyword evidence="6" id="KW-0238">DNA-binding</keyword>
<dbReference type="STRING" id="1817813.A2008_01405"/>
<accession>A0A1F7X151</accession>
<dbReference type="SMART" id="SM00486">
    <property type="entry name" value="POLBc"/>
    <property type="match status" value="1"/>
</dbReference>
<feature type="domain" description="DNA-directed DNA polymerase family B exonuclease" evidence="9">
    <location>
        <begin position="148"/>
        <end position="288"/>
    </location>
</feature>
<dbReference type="InterPro" id="IPR043502">
    <property type="entry name" value="DNA/RNA_pol_sf"/>
</dbReference>
<dbReference type="Gene3D" id="3.90.1600.10">
    <property type="entry name" value="Palm domain of DNA polymerase"/>
    <property type="match status" value="1"/>
</dbReference>
<dbReference type="InterPro" id="IPR006134">
    <property type="entry name" value="DNA-dir_DNA_pol_B_multi_dom"/>
</dbReference>
<reference evidence="10 11" key="1">
    <citation type="journal article" date="2016" name="Nat. Commun.">
        <title>Thousands of microbial genomes shed light on interconnected biogeochemical processes in an aquifer system.</title>
        <authorList>
            <person name="Anantharaman K."/>
            <person name="Brown C.T."/>
            <person name="Hug L.A."/>
            <person name="Sharon I."/>
            <person name="Castelle C.J."/>
            <person name="Probst A.J."/>
            <person name="Thomas B.C."/>
            <person name="Singh A."/>
            <person name="Wilkins M.J."/>
            <person name="Karaoz U."/>
            <person name="Brodie E.L."/>
            <person name="Williams K.H."/>
            <person name="Hubbard S.S."/>
            <person name="Banfield J.F."/>
        </authorList>
    </citation>
    <scope>NUCLEOTIDE SEQUENCE [LARGE SCALE GENOMIC DNA]</scope>
</reference>
<dbReference type="GO" id="GO:0003677">
    <property type="term" value="F:DNA binding"/>
    <property type="evidence" value="ECO:0007669"/>
    <property type="project" value="UniProtKB-KW"/>
</dbReference>
<dbReference type="EC" id="2.7.7.7" evidence="2"/>
<dbReference type="InterPro" id="IPR042087">
    <property type="entry name" value="DNA_pol_B_thumb"/>
</dbReference>
<dbReference type="InterPro" id="IPR023211">
    <property type="entry name" value="DNA_pol_palm_dom_sf"/>
</dbReference>
<sequence length="770" mass="88142">MRTETTDHKGKLALEDNELLFGGSDFKKIVSVEITEDSKAVVYYLGEDSKTAAREFDFEPVILLCEESLVYGAKTKPIEIKRLEGDNFFKYMARYASSKALDEALKHLFEITGYKPSSDDAPYLHISDPVHQYMLTSGNTCFKSMRFSDLRRLTIDIETDCADEFDFSNAKRESDRILLIGAHFSGAPGKVEFASAKDMSEKEMLEWLSGIVKKYDPDTIEGHNIFKFDLAYIAERAKRHKVKLKWGRDGSDIKFRKSRVQVAERTLDYTRCDIFGRTVVDTWILAQYYDVQTRALESFNLKHLARHFGVAPADRVYIDHSKIKTSFADDYDAFLKYNKDDIIETAAISEILSYGYFVQSTIFPYSYQNCIVRGNATKINSLFIREYLRRGYSVPKNANRGARMDFEGGYTDIFIEGIVKNVGHCDVRSLYPSIMLTYKIAPATETKDIFLPMLTTLRDYRVEAKNMMKKSKNGHDQKYYGALQSAFKVLINSFYGYLGSSIHNFSDISAAAEVTRIGRETIIKMVNILKTEKCRPVEIDTDGVYFIPPDGVSDDEGFEKIVAKINASLDPGIEVEYDGRFKAMLSFKMKNYALLDYDGKLSIKGSALKSRGLEKYLRSITYDMILFMLNDESHKIKKAFDNYYHLIETRKMPIDDICKTETLTESPKAYKLKVDEKKRNPSAQYELALRSGREFQAGDQVSFYITGDNKRVTAYTNCKLKEQFDEKNPDYNAAYYLDKLNSQYQKFAEVAEVPSAPASKGEDRNQGELF</sequence>
<evidence type="ECO:0000313" key="10">
    <source>
        <dbReference type="EMBL" id="OGM08800.1"/>
    </source>
</evidence>
<dbReference type="Gene3D" id="1.10.132.60">
    <property type="entry name" value="DNA polymerase family B, C-terminal domain"/>
    <property type="match status" value="1"/>
</dbReference>
<dbReference type="InterPro" id="IPR036397">
    <property type="entry name" value="RNaseH_sf"/>
</dbReference>
<evidence type="ECO:0000256" key="5">
    <source>
        <dbReference type="ARBA" id="ARBA00022932"/>
    </source>
</evidence>
<comment type="catalytic activity">
    <reaction evidence="7">
        <text>DNA(n) + a 2'-deoxyribonucleoside 5'-triphosphate = DNA(n+1) + diphosphate</text>
        <dbReference type="Rhea" id="RHEA:22508"/>
        <dbReference type="Rhea" id="RHEA-COMP:17339"/>
        <dbReference type="Rhea" id="RHEA-COMP:17340"/>
        <dbReference type="ChEBI" id="CHEBI:33019"/>
        <dbReference type="ChEBI" id="CHEBI:61560"/>
        <dbReference type="ChEBI" id="CHEBI:173112"/>
        <dbReference type="EC" id="2.7.7.7"/>
    </reaction>
</comment>
<evidence type="ECO:0000256" key="1">
    <source>
        <dbReference type="ARBA" id="ARBA00005755"/>
    </source>
</evidence>
<dbReference type="Pfam" id="PF03104">
    <property type="entry name" value="DNA_pol_B_exo1"/>
    <property type="match status" value="1"/>
</dbReference>
<dbReference type="GO" id="GO:0000166">
    <property type="term" value="F:nucleotide binding"/>
    <property type="evidence" value="ECO:0007669"/>
    <property type="project" value="InterPro"/>
</dbReference>
<comment type="caution">
    <text evidence="10">The sequence shown here is derived from an EMBL/GenBank/DDBJ whole genome shotgun (WGS) entry which is preliminary data.</text>
</comment>
<evidence type="ECO:0000256" key="4">
    <source>
        <dbReference type="ARBA" id="ARBA00022695"/>
    </source>
</evidence>
<dbReference type="Proteomes" id="UP000178735">
    <property type="component" value="Unassembled WGS sequence"/>
</dbReference>